<dbReference type="Proteomes" id="UP000031599">
    <property type="component" value="Unassembled WGS sequence"/>
</dbReference>
<evidence type="ECO:0000313" key="1">
    <source>
        <dbReference type="EMBL" id="KIG16535.1"/>
    </source>
</evidence>
<evidence type="ECO:0000313" key="2">
    <source>
        <dbReference type="Proteomes" id="UP000031599"/>
    </source>
</evidence>
<comment type="caution">
    <text evidence="1">The sequence shown here is derived from an EMBL/GenBank/DDBJ whole genome shotgun (WGS) entry which is preliminary data.</text>
</comment>
<accession>A0A0C2D4C4</accession>
<sequence length="52" mass="5640">MSFLADTICCVKLLIREIARLPPVATRRRPARAVGTFDFVSGPAQPSPTKPS</sequence>
<dbReference type="EMBL" id="JMCC02000035">
    <property type="protein sequence ID" value="KIG16535.1"/>
    <property type="molecule type" value="Genomic_DNA"/>
</dbReference>
<reference evidence="1 2" key="1">
    <citation type="submission" date="2014-12" db="EMBL/GenBank/DDBJ databases">
        <title>Genome assembly of Enhygromyxa salina DSM 15201.</title>
        <authorList>
            <person name="Sharma G."/>
            <person name="Subramanian S."/>
        </authorList>
    </citation>
    <scope>NUCLEOTIDE SEQUENCE [LARGE SCALE GENOMIC DNA]</scope>
    <source>
        <strain evidence="1 2">DSM 15201</strain>
    </source>
</reference>
<proteinExistence type="predicted"/>
<name>A0A0C2D4C4_9BACT</name>
<organism evidence="1 2">
    <name type="scientific">Enhygromyxa salina</name>
    <dbReference type="NCBI Taxonomy" id="215803"/>
    <lineage>
        <taxon>Bacteria</taxon>
        <taxon>Pseudomonadati</taxon>
        <taxon>Myxococcota</taxon>
        <taxon>Polyangia</taxon>
        <taxon>Nannocystales</taxon>
        <taxon>Nannocystaceae</taxon>
        <taxon>Enhygromyxa</taxon>
    </lineage>
</organism>
<protein>
    <submittedName>
        <fullName evidence="1">Uncharacterized protein</fullName>
    </submittedName>
</protein>
<dbReference type="AlphaFoldDB" id="A0A0C2D4C4"/>
<gene>
    <name evidence="1" type="ORF">DB30_04306</name>
</gene>